<dbReference type="Gene3D" id="1.20.1250.20">
    <property type="entry name" value="MFS general substrate transporter like domains"/>
    <property type="match status" value="1"/>
</dbReference>
<dbReference type="PROSITE" id="PS50850">
    <property type="entry name" value="MFS"/>
    <property type="match status" value="1"/>
</dbReference>
<evidence type="ECO:0000256" key="3">
    <source>
        <dbReference type="ARBA" id="ARBA00022989"/>
    </source>
</evidence>
<feature type="transmembrane region" description="Helical" evidence="6">
    <location>
        <begin position="360"/>
        <end position="377"/>
    </location>
</feature>
<dbReference type="Gene3D" id="1.20.1720.10">
    <property type="entry name" value="Multidrug resistance protein D"/>
    <property type="match status" value="1"/>
</dbReference>
<feature type="transmembrane region" description="Helical" evidence="6">
    <location>
        <begin position="98"/>
        <end position="121"/>
    </location>
</feature>
<dbReference type="FunFam" id="1.20.1250.20:FF:000196">
    <property type="entry name" value="MFS toxin efflux pump (AflT)"/>
    <property type="match status" value="1"/>
</dbReference>
<feature type="transmembrane region" description="Helical" evidence="6">
    <location>
        <begin position="253"/>
        <end position="272"/>
    </location>
</feature>
<keyword evidence="3 6" id="KW-1133">Transmembrane helix</keyword>
<evidence type="ECO:0000256" key="5">
    <source>
        <dbReference type="SAM" id="MobiDB-lite"/>
    </source>
</evidence>
<dbReference type="GO" id="GO:0022857">
    <property type="term" value="F:transmembrane transporter activity"/>
    <property type="evidence" value="ECO:0007669"/>
    <property type="project" value="InterPro"/>
</dbReference>
<feature type="transmembrane region" description="Helical" evidence="6">
    <location>
        <begin position="31"/>
        <end position="55"/>
    </location>
</feature>
<evidence type="ECO:0000313" key="9">
    <source>
        <dbReference type="Proteomes" id="UP000541154"/>
    </source>
</evidence>
<feature type="transmembrane region" description="Helical" evidence="6">
    <location>
        <begin position="325"/>
        <end position="348"/>
    </location>
</feature>
<reference evidence="8 9" key="1">
    <citation type="submission" date="2019-04" db="EMBL/GenBank/DDBJ databases">
        <title>Aspergillus burnettii sp. nov., novel species from soil in southeast Queensland.</title>
        <authorList>
            <person name="Gilchrist C.L.M."/>
            <person name="Pitt J.I."/>
            <person name="Lange L."/>
            <person name="Lacey H.J."/>
            <person name="Vuong D."/>
            <person name="Midgley D.J."/>
            <person name="Greenfield P."/>
            <person name="Bradbury M."/>
            <person name="Lacey E."/>
            <person name="Busk P.K."/>
            <person name="Pilgaard B."/>
            <person name="Chooi Y.H."/>
            <person name="Piggott A.M."/>
        </authorList>
    </citation>
    <scope>NUCLEOTIDE SEQUENCE [LARGE SCALE GENOMIC DNA]</scope>
    <source>
        <strain evidence="8 9">FRR 5400</strain>
    </source>
</reference>
<feature type="transmembrane region" description="Helical" evidence="6">
    <location>
        <begin position="155"/>
        <end position="174"/>
    </location>
</feature>
<feature type="transmembrane region" description="Helical" evidence="6">
    <location>
        <begin position="383"/>
        <end position="408"/>
    </location>
</feature>
<dbReference type="PANTHER" id="PTHR23501">
    <property type="entry name" value="MAJOR FACILITATOR SUPERFAMILY"/>
    <property type="match status" value="1"/>
</dbReference>
<dbReference type="EMBL" id="SPNV01000027">
    <property type="protein sequence ID" value="KAF5864898.1"/>
    <property type="molecule type" value="Genomic_DNA"/>
</dbReference>
<evidence type="ECO:0000256" key="2">
    <source>
        <dbReference type="ARBA" id="ARBA00022692"/>
    </source>
</evidence>
<organism evidence="8 9">
    <name type="scientific">Petromyces alliaceus</name>
    <name type="common">Aspergillus alliaceus</name>
    <dbReference type="NCBI Taxonomy" id="209559"/>
    <lineage>
        <taxon>Eukaryota</taxon>
        <taxon>Fungi</taxon>
        <taxon>Dikarya</taxon>
        <taxon>Ascomycota</taxon>
        <taxon>Pezizomycotina</taxon>
        <taxon>Eurotiomycetes</taxon>
        <taxon>Eurotiomycetidae</taxon>
        <taxon>Eurotiales</taxon>
        <taxon>Aspergillaceae</taxon>
        <taxon>Aspergillus</taxon>
        <taxon>Aspergillus subgen. Circumdati</taxon>
    </lineage>
</organism>
<keyword evidence="9" id="KW-1185">Reference proteome</keyword>
<name>A0A8H6AFB6_PETAA</name>
<keyword evidence="4 6" id="KW-0472">Membrane</keyword>
<gene>
    <name evidence="8" type="ORF">ETB97_006124</name>
</gene>
<accession>A0A8H6AFB6</accession>
<protein>
    <recommendedName>
        <fullName evidence="7">Major facilitator superfamily (MFS) profile domain-containing protein</fullName>
    </recommendedName>
</protein>
<dbReference type="SUPFAM" id="SSF103473">
    <property type="entry name" value="MFS general substrate transporter"/>
    <property type="match status" value="1"/>
</dbReference>
<dbReference type="GO" id="GO:0005886">
    <property type="term" value="C:plasma membrane"/>
    <property type="evidence" value="ECO:0007669"/>
    <property type="project" value="TreeGrafter"/>
</dbReference>
<dbReference type="InterPro" id="IPR036259">
    <property type="entry name" value="MFS_trans_sf"/>
</dbReference>
<feature type="compositionally biased region" description="Basic and acidic residues" evidence="5">
    <location>
        <begin position="1"/>
        <end position="24"/>
    </location>
</feature>
<evidence type="ECO:0000256" key="4">
    <source>
        <dbReference type="ARBA" id="ARBA00023136"/>
    </source>
</evidence>
<dbReference type="CDD" id="cd17502">
    <property type="entry name" value="MFS_Azr1_MDR_like"/>
    <property type="match status" value="1"/>
</dbReference>
<keyword evidence="2 6" id="KW-0812">Transmembrane</keyword>
<proteinExistence type="predicted"/>
<feature type="transmembrane region" description="Helical" evidence="6">
    <location>
        <begin position="127"/>
        <end position="148"/>
    </location>
</feature>
<dbReference type="InterPro" id="IPR020846">
    <property type="entry name" value="MFS_dom"/>
</dbReference>
<dbReference type="PANTHER" id="PTHR23501:SF158">
    <property type="entry name" value="TRANSPORTER, PUTATIVE (AFU_ORTHOLOGUE AFUA_5G14490)-RELATED"/>
    <property type="match status" value="1"/>
</dbReference>
<evidence type="ECO:0000259" key="7">
    <source>
        <dbReference type="PROSITE" id="PS50850"/>
    </source>
</evidence>
<feature type="transmembrane region" description="Helical" evidence="6">
    <location>
        <begin position="293"/>
        <end position="313"/>
    </location>
</feature>
<feature type="transmembrane region" description="Helical" evidence="6">
    <location>
        <begin position="501"/>
        <end position="518"/>
    </location>
</feature>
<evidence type="ECO:0000256" key="1">
    <source>
        <dbReference type="ARBA" id="ARBA00004141"/>
    </source>
</evidence>
<comment type="caution">
    <text evidence="8">The sequence shown here is derived from an EMBL/GenBank/DDBJ whole genome shotgun (WGS) entry which is preliminary data.</text>
</comment>
<sequence length="549" mass="59509">MASTDSDRQTAEENKVHPGPDSRPRSRARQLAVVFSLFLSLFTAALDFTITSPAIPSIVAEFHSGSSYAWIGSAYLLSIAASTPIWGKLSDIWGRKPLLLAAVAVFFLGSLLCAAAKNMAMFLGGRAVQGGGAGGVFILVNICITDIFEIRTRGLYLGLTSVVWALACGIGPVIGGALTQFASWRWNWWINLPCSALGFVVPIWLLDLEPNRSSFQSGLKHIDWLGSITILGVTILILLGLDFGGVTFPWQSPKVVCLIVFGVFMLVLFIYNEARLAKYPIIPLRLFKRRSNIAALLVCFCHGFVYISAFYFLPIFFQAVRGSSTLLSGILILPIAMAQCLTSIATGLVIKHRGSCREPIWLGLALMALGFGLFIKFDRKISLVALSFIEAVAGLGVGMNFQAPLIALQSLVEPKDYATATATFGFIRNIATSISVVVGGVIFQNGMQSQVLTLQGELGKTVAERFNGRNAEGNIDLIATLDSGQRHIVQDAYADALRKLWIVYVCVAAVGLAASLMVDKRPLPFESKSDLVQDGGEFEVEELQEVVRK</sequence>
<feature type="domain" description="Major facilitator superfamily (MFS) profile" evidence="7">
    <location>
        <begin position="33"/>
        <end position="523"/>
    </location>
</feature>
<feature type="transmembrane region" description="Helical" evidence="6">
    <location>
        <begin position="186"/>
        <end position="206"/>
    </location>
</feature>
<dbReference type="Pfam" id="PF07690">
    <property type="entry name" value="MFS_1"/>
    <property type="match status" value="1"/>
</dbReference>
<feature type="transmembrane region" description="Helical" evidence="6">
    <location>
        <begin position="222"/>
        <end position="241"/>
    </location>
</feature>
<dbReference type="AlphaFoldDB" id="A0A8H6AFB6"/>
<feature type="transmembrane region" description="Helical" evidence="6">
    <location>
        <begin position="420"/>
        <end position="443"/>
    </location>
</feature>
<feature type="region of interest" description="Disordered" evidence="5">
    <location>
        <begin position="1"/>
        <end position="25"/>
    </location>
</feature>
<evidence type="ECO:0000256" key="6">
    <source>
        <dbReference type="SAM" id="Phobius"/>
    </source>
</evidence>
<dbReference type="InterPro" id="IPR011701">
    <property type="entry name" value="MFS"/>
</dbReference>
<dbReference type="Proteomes" id="UP000541154">
    <property type="component" value="Unassembled WGS sequence"/>
</dbReference>
<comment type="subcellular location">
    <subcellularLocation>
        <location evidence="1">Membrane</location>
        <topology evidence="1">Multi-pass membrane protein</topology>
    </subcellularLocation>
</comment>
<evidence type="ECO:0000313" key="8">
    <source>
        <dbReference type="EMBL" id="KAF5864898.1"/>
    </source>
</evidence>